<comment type="caution">
    <text evidence="1">The sequence shown here is derived from an EMBL/GenBank/DDBJ whole genome shotgun (WGS) entry which is preliminary data.</text>
</comment>
<evidence type="ECO:0000313" key="2">
    <source>
        <dbReference type="Proteomes" id="UP001159427"/>
    </source>
</evidence>
<dbReference type="EMBL" id="CALNXI010000729">
    <property type="protein sequence ID" value="CAH3041326.1"/>
    <property type="molecule type" value="Genomic_DNA"/>
</dbReference>
<keyword evidence="2" id="KW-1185">Reference proteome</keyword>
<dbReference type="Proteomes" id="UP001159427">
    <property type="component" value="Unassembled WGS sequence"/>
</dbReference>
<sequence length="142" mass="15427">DAYSQTPISTTGQRTAEGTVFSSNANNALDRALPTMSWVTSNKRVGISEGGRGNFPAGLATDNINELRCNIHVAFCHPLSHLKRRVIKVDPTHLRTDNTCKFPPWNDGRGALKALGKGLKEKEKGQIKMKEVAPGMGNLSLK</sequence>
<proteinExistence type="predicted"/>
<reference evidence="1 2" key="1">
    <citation type="submission" date="2022-05" db="EMBL/GenBank/DDBJ databases">
        <authorList>
            <consortium name="Genoscope - CEA"/>
            <person name="William W."/>
        </authorList>
    </citation>
    <scope>NUCLEOTIDE SEQUENCE [LARGE SCALE GENOMIC DNA]</scope>
</reference>
<accession>A0ABN8N6W0</accession>
<organism evidence="1 2">
    <name type="scientific">Porites evermanni</name>
    <dbReference type="NCBI Taxonomy" id="104178"/>
    <lineage>
        <taxon>Eukaryota</taxon>
        <taxon>Metazoa</taxon>
        <taxon>Cnidaria</taxon>
        <taxon>Anthozoa</taxon>
        <taxon>Hexacorallia</taxon>
        <taxon>Scleractinia</taxon>
        <taxon>Fungiina</taxon>
        <taxon>Poritidae</taxon>
        <taxon>Porites</taxon>
    </lineage>
</organism>
<evidence type="ECO:0000313" key="1">
    <source>
        <dbReference type="EMBL" id="CAH3041326.1"/>
    </source>
</evidence>
<protein>
    <submittedName>
        <fullName evidence="1">Uncharacterized protein</fullName>
    </submittedName>
</protein>
<feature type="non-terminal residue" evidence="1">
    <location>
        <position position="1"/>
    </location>
</feature>
<gene>
    <name evidence="1" type="ORF">PEVE_00040201</name>
</gene>
<name>A0ABN8N6W0_9CNID</name>